<dbReference type="AlphaFoldDB" id="A0A918RV24"/>
<name>A0A918RV24_9ACTN</name>
<keyword evidence="3" id="KW-1185">Reference proteome</keyword>
<comment type="caution">
    <text evidence="2">The sequence shown here is derived from an EMBL/GenBank/DDBJ whole genome shotgun (WGS) entry which is preliminary data.</text>
</comment>
<feature type="compositionally biased region" description="Low complexity" evidence="1">
    <location>
        <begin position="132"/>
        <end position="141"/>
    </location>
</feature>
<feature type="region of interest" description="Disordered" evidence="1">
    <location>
        <begin position="75"/>
        <end position="233"/>
    </location>
</feature>
<accession>A0A918RV24</accession>
<dbReference type="Proteomes" id="UP000623010">
    <property type="component" value="Unassembled WGS sequence"/>
</dbReference>
<feature type="compositionally biased region" description="Pro residues" evidence="1">
    <location>
        <begin position="170"/>
        <end position="180"/>
    </location>
</feature>
<feature type="compositionally biased region" description="Low complexity" evidence="1">
    <location>
        <begin position="181"/>
        <end position="200"/>
    </location>
</feature>
<feature type="region of interest" description="Disordered" evidence="1">
    <location>
        <begin position="38"/>
        <end position="60"/>
    </location>
</feature>
<evidence type="ECO:0000256" key="1">
    <source>
        <dbReference type="SAM" id="MobiDB-lite"/>
    </source>
</evidence>
<proteinExistence type="predicted"/>
<feature type="compositionally biased region" description="Low complexity" evidence="1">
    <location>
        <begin position="89"/>
        <end position="102"/>
    </location>
</feature>
<sequence>MARTEPLVVVAVMPTGAPAQSRVTSPLTVSACRTRARTSVARTEPLRVSRRTAAASPPERVTVTSPLTVARVSVPRTPAASTPALRAETVTAVSAGTSTSGIRGQGPPEGGGHDRSSTQVPACRDQCRPTRRSTSTSSPAAGRRRSPPSVVTTRRAGDGTREDASDDGVPVPPAPRPEPQPAVSTARRAAAASTGAVAAGRRGGGDGVAFMPGLFPPHRVSMTNPRPGASPML</sequence>
<gene>
    <name evidence="2" type="ORF">GCM10010389_58260</name>
</gene>
<reference evidence="2" key="1">
    <citation type="journal article" date="2014" name="Int. J. Syst. Evol. Microbiol.">
        <title>Complete genome sequence of Corynebacterium casei LMG S-19264T (=DSM 44701T), isolated from a smear-ripened cheese.</title>
        <authorList>
            <consortium name="US DOE Joint Genome Institute (JGI-PGF)"/>
            <person name="Walter F."/>
            <person name="Albersmeier A."/>
            <person name="Kalinowski J."/>
            <person name="Ruckert C."/>
        </authorList>
    </citation>
    <scope>NUCLEOTIDE SEQUENCE</scope>
    <source>
        <strain evidence="2">JCM 5016</strain>
    </source>
</reference>
<evidence type="ECO:0000313" key="2">
    <source>
        <dbReference type="EMBL" id="GHA11586.1"/>
    </source>
</evidence>
<protein>
    <submittedName>
        <fullName evidence="2">Uncharacterized protein</fullName>
    </submittedName>
</protein>
<evidence type="ECO:0000313" key="3">
    <source>
        <dbReference type="Proteomes" id="UP000623010"/>
    </source>
</evidence>
<organism evidence="2 3">
    <name type="scientific">Streptomyces echinoruber</name>
    <dbReference type="NCBI Taxonomy" id="68898"/>
    <lineage>
        <taxon>Bacteria</taxon>
        <taxon>Bacillati</taxon>
        <taxon>Actinomycetota</taxon>
        <taxon>Actinomycetes</taxon>
        <taxon>Kitasatosporales</taxon>
        <taxon>Streptomycetaceae</taxon>
        <taxon>Streptomyces</taxon>
    </lineage>
</organism>
<dbReference type="EMBL" id="BMWH01000033">
    <property type="protein sequence ID" value="GHA11586.1"/>
    <property type="molecule type" value="Genomic_DNA"/>
</dbReference>
<reference evidence="2" key="2">
    <citation type="submission" date="2020-09" db="EMBL/GenBank/DDBJ databases">
        <authorList>
            <person name="Sun Q."/>
            <person name="Ohkuma M."/>
        </authorList>
    </citation>
    <scope>NUCLEOTIDE SEQUENCE</scope>
    <source>
        <strain evidence="2">JCM 5016</strain>
    </source>
</reference>